<evidence type="ECO:0000313" key="3">
    <source>
        <dbReference type="Proteomes" id="UP000237271"/>
    </source>
</evidence>
<evidence type="ECO:0000259" key="1">
    <source>
        <dbReference type="Pfam" id="PF14214"/>
    </source>
</evidence>
<dbReference type="InterPro" id="IPR025476">
    <property type="entry name" value="Helitron_helicase-like"/>
</dbReference>
<accession>A0A2P4YME9</accession>
<dbReference type="Proteomes" id="UP000237271">
    <property type="component" value="Unassembled WGS sequence"/>
</dbReference>
<dbReference type="GO" id="GO:0004386">
    <property type="term" value="F:helicase activity"/>
    <property type="evidence" value="ECO:0007669"/>
    <property type="project" value="UniProtKB-KW"/>
</dbReference>
<comment type="caution">
    <text evidence="2">The sequence shown here is derived from an EMBL/GenBank/DDBJ whole genome shotgun (WGS) entry which is preliminary data.</text>
</comment>
<keyword evidence="2" id="KW-0547">Nucleotide-binding</keyword>
<proteinExistence type="predicted"/>
<keyword evidence="2" id="KW-0347">Helicase</keyword>
<gene>
    <name evidence="2" type="ORF">PHPALM_3427</name>
</gene>
<sequence>MYQRFQDARAIVRELGAPNPFITMTCNPKWVERKDLDEGVLGIQAAIIHVVEYQKRGLPRAHILLIVRPEDKPLTAQDVDRLVSAAIPGETARS</sequence>
<keyword evidence="2" id="KW-0067">ATP-binding</keyword>
<evidence type="ECO:0000313" key="2">
    <source>
        <dbReference type="EMBL" id="POM78978.1"/>
    </source>
</evidence>
<dbReference type="OrthoDB" id="120387at2759"/>
<dbReference type="EMBL" id="NCKW01001861">
    <property type="protein sequence ID" value="POM78978.1"/>
    <property type="molecule type" value="Genomic_DNA"/>
</dbReference>
<dbReference type="AlphaFoldDB" id="A0A2P4YME9"/>
<organism evidence="2 3">
    <name type="scientific">Phytophthora palmivora</name>
    <dbReference type="NCBI Taxonomy" id="4796"/>
    <lineage>
        <taxon>Eukaryota</taxon>
        <taxon>Sar</taxon>
        <taxon>Stramenopiles</taxon>
        <taxon>Oomycota</taxon>
        <taxon>Peronosporomycetes</taxon>
        <taxon>Peronosporales</taxon>
        <taxon>Peronosporaceae</taxon>
        <taxon>Phytophthora</taxon>
    </lineage>
</organism>
<keyword evidence="2" id="KW-0378">Hydrolase</keyword>
<reference evidence="2 3" key="1">
    <citation type="journal article" date="2017" name="Genome Biol. Evol.">
        <title>Phytophthora megakarya and P. palmivora, closely related causal agents of cacao black pod rot, underwent increases in genome sizes and gene numbers by different mechanisms.</title>
        <authorList>
            <person name="Ali S.S."/>
            <person name="Shao J."/>
            <person name="Lary D.J."/>
            <person name="Kronmiller B."/>
            <person name="Shen D."/>
            <person name="Strem M.D."/>
            <person name="Amoako-Attah I."/>
            <person name="Akrofi A.Y."/>
            <person name="Begoude B.A."/>
            <person name="Ten Hoopen G.M."/>
            <person name="Coulibaly K."/>
            <person name="Kebe B.I."/>
            <person name="Melnick R.L."/>
            <person name="Guiltinan M.J."/>
            <person name="Tyler B.M."/>
            <person name="Meinhardt L.W."/>
            <person name="Bailey B.A."/>
        </authorList>
    </citation>
    <scope>NUCLEOTIDE SEQUENCE [LARGE SCALE GENOMIC DNA]</scope>
    <source>
        <strain evidence="3">sbr112.9</strain>
    </source>
</reference>
<name>A0A2P4YME9_9STRA</name>
<dbReference type="Pfam" id="PF14214">
    <property type="entry name" value="Helitron_like_N"/>
    <property type="match status" value="1"/>
</dbReference>
<feature type="domain" description="Helitron helicase-like" evidence="1">
    <location>
        <begin position="1"/>
        <end position="32"/>
    </location>
</feature>
<protein>
    <submittedName>
        <fullName evidence="2">Helitron helicase-like protein</fullName>
    </submittedName>
</protein>
<keyword evidence="3" id="KW-1185">Reference proteome</keyword>